<dbReference type="PANTHER" id="PTHR46470:SF4">
    <property type="entry name" value="5-AMINO-6-(5-PHOSPHO-D-RIBITYLAMINO)URACIL PHOSPHATASE YIGB"/>
    <property type="match status" value="1"/>
</dbReference>
<accession>B8GT57</accession>
<dbReference type="HOGENOM" id="CLU_045011_8_2_6"/>
<dbReference type="PRINTS" id="PR00413">
    <property type="entry name" value="HADHALOGNASE"/>
</dbReference>
<sequence>MTIRCITFDLDDTLWDCAPVIEGAESRFYHWLAEHYPRIPERFSPQALIEHRKDWFGRYPDLHHDMTRLRKRWLSVLARENGYDESLVEPGFRVFWEARNQVCLYDDVLETLERLHGRYLLGSITNGNADVHHIGIGHLFDFSITAAGAGVAKPHPAIFTAALDEAGVAAHEALHVGDDPQRDVIGAARVGLRTLWVNPQDLPAPEGCRPDGVVRRVGEIPGWVEGWVRSEK</sequence>
<dbReference type="Gene3D" id="3.40.50.1000">
    <property type="entry name" value="HAD superfamily/HAD-like"/>
    <property type="match status" value="1"/>
</dbReference>
<keyword evidence="2 4" id="KW-0378">Hydrolase</keyword>
<protein>
    <submittedName>
        <fullName evidence="4">HAD-superfamily hydrolase, subfamily IA, variant 1</fullName>
    </submittedName>
</protein>
<dbReference type="KEGG" id="tgr:Tgr7_1991"/>
<keyword evidence="3" id="KW-0460">Magnesium</keyword>
<dbReference type="Pfam" id="PF00702">
    <property type="entry name" value="Hydrolase"/>
    <property type="match status" value="1"/>
</dbReference>
<organism evidence="4 5">
    <name type="scientific">Thioalkalivibrio sulfidiphilus (strain HL-EbGR7)</name>
    <dbReference type="NCBI Taxonomy" id="396588"/>
    <lineage>
        <taxon>Bacteria</taxon>
        <taxon>Pseudomonadati</taxon>
        <taxon>Pseudomonadota</taxon>
        <taxon>Gammaproteobacteria</taxon>
        <taxon>Chromatiales</taxon>
        <taxon>Ectothiorhodospiraceae</taxon>
        <taxon>Thioalkalivibrio</taxon>
    </lineage>
</organism>
<keyword evidence="5" id="KW-1185">Reference proteome</keyword>
<dbReference type="SFLD" id="SFLDS00003">
    <property type="entry name" value="Haloacid_Dehalogenase"/>
    <property type="match status" value="1"/>
</dbReference>
<dbReference type="Gene3D" id="1.20.120.1600">
    <property type="match status" value="1"/>
</dbReference>
<dbReference type="GO" id="GO:0016787">
    <property type="term" value="F:hydrolase activity"/>
    <property type="evidence" value="ECO:0007669"/>
    <property type="project" value="UniProtKB-KW"/>
</dbReference>
<dbReference type="InterPro" id="IPR036412">
    <property type="entry name" value="HAD-like_sf"/>
</dbReference>
<dbReference type="STRING" id="396588.Tgr7_1991"/>
<evidence type="ECO:0000256" key="3">
    <source>
        <dbReference type="ARBA" id="ARBA00022842"/>
    </source>
</evidence>
<comment type="cofactor">
    <cofactor evidence="1">
        <name>Mg(2+)</name>
        <dbReference type="ChEBI" id="CHEBI:18420"/>
    </cofactor>
</comment>
<dbReference type="eggNOG" id="COG1011">
    <property type="taxonomic scope" value="Bacteria"/>
</dbReference>
<dbReference type="InterPro" id="IPR006439">
    <property type="entry name" value="HAD-SF_hydro_IA"/>
</dbReference>
<evidence type="ECO:0000256" key="2">
    <source>
        <dbReference type="ARBA" id="ARBA00022801"/>
    </source>
</evidence>
<dbReference type="NCBIfam" id="TIGR01549">
    <property type="entry name" value="HAD-SF-IA-v1"/>
    <property type="match status" value="1"/>
</dbReference>
<dbReference type="AlphaFoldDB" id="B8GT57"/>
<dbReference type="RefSeq" id="WP_012638551.1">
    <property type="nucleotide sequence ID" value="NC_011901.1"/>
</dbReference>
<dbReference type="GO" id="GO:0009231">
    <property type="term" value="P:riboflavin biosynthetic process"/>
    <property type="evidence" value="ECO:0007669"/>
    <property type="project" value="TreeGrafter"/>
</dbReference>
<evidence type="ECO:0000256" key="1">
    <source>
        <dbReference type="ARBA" id="ARBA00001946"/>
    </source>
</evidence>
<proteinExistence type="predicted"/>
<dbReference type="OrthoDB" id="367448at2"/>
<name>B8GT57_THISH</name>
<dbReference type="InterPro" id="IPR023214">
    <property type="entry name" value="HAD_sf"/>
</dbReference>
<dbReference type="SUPFAM" id="SSF56784">
    <property type="entry name" value="HAD-like"/>
    <property type="match status" value="1"/>
</dbReference>
<dbReference type="Proteomes" id="UP000002383">
    <property type="component" value="Chromosome"/>
</dbReference>
<dbReference type="EMBL" id="CP001339">
    <property type="protein sequence ID" value="ACL73072.1"/>
    <property type="molecule type" value="Genomic_DNA"/>
</dbReference>
<evidence type="ECO:0000313" key="4">
    <source>
        <dbReference type="EMBL" id="ACL73072.1"/>
    </source>
</evidence>
<reference evidence="4 5" key="1">
    <citation type="journal article" date="2011" name="Stand. Genomic Sci.">
        <title>Complete genome sequence of 'Thioalkalivibrio sulfidophilus' HL-EbGr7.</title>
        <authorList>
            <person name="Muyzer G."/>
            <person name="Sorokin D.Y."/>
            <person name="Mavromatis K."/>
            <person name="Lapidus A."/>
            <person name="Clum A."/>
            <person name="Ivanova N."/>
            <person name="Pati A."/>
            <person name="d'Haeseleer P."/>
            <person name="Woyke T."/>
            <person name="Kyrpides N.C."/>
        </authorList>
    </citation>
    <scope>NUCLEOTIDE SEQUENCE [LARGE SCALE GENOMIC DNA]</scope>
    <source>
        <strain evidence="4 5">HL-EbGR7</strain>
    </source>
</reference>
<dbReference type="PANTHER" id="PTHR46470">
    <property type="entry name" value="N-ACYLNEURAMINATE-9-PHOSPHATASE"/>
    <property type="match status" value="1"/>
</dbReference>
<gene>
    <name evidence="4" type="ordered locus">Tgr7_1991</name>
</gene>
<dbReference type="NCBIfam" id="TIGR01509">
    <property type="entry name" value="HAD-SF-IA-v3"/>
    <property type="match status" value="1"/>
</dbReference>
<dbReference type="SFLD" id="SFLDG01129">
    <property type="entry name" value="C1.5:_HAD__Beta-PGM__Phosphata"/>
    <property type="match status" value="1"/>
</dbReference>
<evidence type="ECO:0000313" key="5">
    <source>
        <dbReference type="Proteomes" id="UP000002383"/>
    </source>
</evidence>
<dbReference type="InterPro" id="IPR051400">
    <property type="entry name" value="HAD-like_hydrolase"/>
</dbReference>